<dbReference type="AlphaFoldDB" id="A0A2A8BSL6"/>
<name>A0A2A8BSL6_9BACI</name>
<evidence type="ECO:0000313" key="2">
    <source>
        <dbReference type="Proteomes" id="UP000220621"/>
    </source>
</evidence>
<accession>A0A2A8BSL6</accession>
<evidence type="ECO:0000313" key="1">
    <source>
        <dbReference type="EMBL" id="PEM57652.1"/>
    </source>
</evidence>
<gene>
    <name evidence="1" type="ORF">CN611_07525</name>
</gene>
<comment type="caution">
    <text evidence="1">The sequence shown here is derived from an EMBL/GenBank/DDBJ whole genome shotgun (WGS) entry which is preliminary data.</text>
</comment>
<reference evidence="1 2" key="1">
    <citation type="submission" date="2017-09" db="EMBL/GenBank/DDBJ databases">
        <title>Large-scale bioinformatics analysis of Bacillus genomes uncovers conserved roles of natural products in bacterial physiology.</title>
        <authorList>
            <consortium name="Agbiome Team Llc"/>
            <person name="Bleich R.M."/>
            <person name="Grubbs K.J."/>
            <person name="Santa Maria K.C."/>
            <person name="Allen S.E."/>
            <person name="Farag S."/>
            <person name="Shank E.A."/>
            <person name="Bowers A."/>
        </authorList>
    </citation>
    <scope>NUCLEOTIDE SEQUENCE [LARGE SCALE GENOMIC DNA]</scope>
    <source>
        <strain evidence="1 2">AFS010764</strain>
    </source>
</reference>
<sequence length="86" mass="9200">MYKIRHSLKMADAVTSEKVCNGSISADVTSEGSFAKNKIGLSIKNQEGIIVDKGITNDKLACDAITVDRLNIKLVRNSVTVGSIFG</sequence>
<proteinExistence type="predicted"/>
<dbReference type="EMBL" id="NUDL01000020">
    <property type="protein sequence ID" value="PEM57652.1"/>
    <property type="molecule type" value="Genomic_DNA"/>
</dbReference>
<dbReference type="RefSeq" id="WP_098102120.1">
    <property type="nucleotide sequence ID" value="NZ_NUDL01000020.1"/>
</dbReference>
<dbReference type="Proteomes" id="UP000220621">
    <property type="component" value="Unassembled WGS sequence"/>
</dbReference>
<protein>
    <submittedName>
        <fullName evidence="1">Uncharacterized protein</fullName>
    </submittedName>
</protein>
<organism evidence="1 2">
    <name type="scientific">Bacillus wiedmannii</name>
    <dbReference type="NCBI Taxonomy" id="1890302"/>
    <lineage>
        <taxon>Bacteria</taxon>
        <taxon>Bacillati</taxon>
        <taxon>Bacillota</taxon>
        <taxon>Bacilli</taxon>
        <taxon>Bacillales</taxon>
        <taxon>Bacillaceae</taxon>
        <taxon>Bacillus</taxon>
        <taxon>Bacillus cereus group</taxon>
    </lineage>
</organism>